<dbReference type="Gene3D" id="3.30.465.10">
    <property type="match status" value="1"/>
</dbReference>
<dbReference type="InterPro" id="IPR016167">
    <property type="entry name" value="FAD-bd_PCMH_sub1"/>
</dbReference>
<evidence type="ECO:0000256" key="2">
    <source>
        <dbReference type="ARBA" id="ARBA00005466"/>
    </source>
</evidence>
<dbReference type="InterPro" id="IPR006094">
    <property type="entry name" value="Oxid_FAD_bind_N"/>
</dbReference>
<organism evidence="7 8">
    <name type="scientific">Dactylosporangium fulvum</name>
    <dbReference type="NCBI Taxonomy" id="53359"/>
    <lineage>
        <taxon>Bacteria</taxon>
        <taxon>Bacillati</taxon>
        <taxon>Actinomycetota</taxon>
        <taxon>Actinomycetes</taxon>
        <taxon>Micromonosporales</taxon>
        <taxon>Micromonosporaceae</taxon>
        <taxon>Dactylosporangium</taxon>
    </lineage>
</organism>
<dbReference type="InterPro" id="IPR016169">
    <property type="entry name" value="FAD-bd_PCMH_sub2"/>
</dbReference>
<dbReference type="InterPro" id="IPR036318">
    <property type="entry name" value="FAD-bd_PCMH-like_sf"/>
</dbReference>
<keyword evidence="8" id="KW-1185">Reference proteome</keyword>
<dbReference type="Gene3D" id="3.40.462.20">
    <property type="match status" value="1"/>
</dbReference>
<reference evidence="7" key="1">
    <citation type="submission" date="2021-04" db="EMBL/GenBank/DDBJ databases">
        <authorList>
            <person name="Hartkoorn R.C."/>
            <person name="Beaudoing E."/>
            <person name="Hot D."/>
        </authorList>
    </citation>
    <scope>NUCLEOTIDE SEQUENCE</scope>
    <source>
        <strain evidence="7">NRRL B-16292</strain>
    </source>
</reference>
<dbReference type="InterPro" id="IPR050416">
    <property type="entry name" value="FAD-linked_Oxidoreductase"/>
</dbReference>
<dbReference type="PANTHER" id="PTHR42973:SF39">
    <property type="entry name" value="FAD-BINDING PCMH-TYPE DOMAIN-CONTAINING PROTEIN"/>
    <property type="match status" value="1"/>
</dbReference>
<evidence type="ECO:0000313" key="7">
    <source>
        <dbReference type="EMBL" id="UWP83185.1"/>
    </source>
</evidence>
<dbReference type="RefSeq" id="WP_259860965.1">
    <property type="nucleotide sequence ID" value="NZ_BAAAST010000024.1"/>
</dbReference>
<dbReference type="PANTHER" id="PTHR42973">
    <property type="entry name" value="BINDING OXIDOREDUCTASE, PUTATIVE (AFU_ORTHOLOGUE AFUA_1G17690)-RELATED"/>
    <property type="match status" value="1"/>
</dbReference>
<dbReference type="EMBL" id="CP073720">
    <property type="protein sequence ID" value="UWP83185.1"/>
    <property type="molecule type" value="Genomic_DNA"/>
</dbReference>
<evidence type="ECO:0000313" key="8">
    <source>
        <dbReference type="Proteomes" id="UP001059617"/>
    </source>
</evidence>
<evidence type="ECO:0000259" key="6">
    <source>
        <dbReference type="PROSITE" id="PS51387"/>
    </source>
</evidence>
<evidence type="ECO:0000256" key="3">
    <source>
        <dbReference type="ARBA" id="ARBA00022630"/>
    </source>
</evidence>
<dbReference type="Pfam" id="PF01565">
    <property type="entry name" value="FAD_binding_4"/>
    <property type="match status" value="1"/>
</dbReference>
<comment type="similarity">
    <text evidence="2">Belongs to the oxygen-dependent FAD-linked oxidoreductase family.</text>
</comment>
<reference evidence="7" key="2">
    <citation type="submission" date="2022-09" db="EMBL/GenBank/DDBJ databases">
        <title>Biosynthetic gene clusters of Dactylosporangioum fulvum.</title>
        <authorList>
            <person name="Caradec T."/>
        </authorList>
    </citation>
    <scope>NUCLEOTIDE SEQUENCE</scope>
    <source>
        <strain evidence="7">NRRL B-16292</strain>
    </source>
</reference>
<dbReference type="InterPro" id="IPR006093">
    <property type="entry name" value="Oxy_OxRdtase_FAD_BS"/>
</dbReference>
<dbReference type="Pfam" id="PF08031">
    <property type="entry name" value="BBE"/>
    <property type="match status" value="1"/>
</dbReference>
<protein>
    <submittedName>
        <fullName evidence="7">FAD-binding oxidoreductase</fullName>
    </submittedName>
</protein>
<dbReference type="PROSITE" id="PS00862">
    <property type="entry name" value="OX2_COVAL_FAD"/>
    <property type="match status" value="1"/>
</dbReference>
<evidence type="ECO:0000256" key="1">
    <source>
        <dbReference type="ARBA" id="ARBA00001974"/>
    </source>
</evidence>
<proteinExistence type="inferred from homology"/>
<name>A0ABY5VZT8_9ACTN</name>
<keyword evidence="3" id="KW-0285">Flavoprotein</keyword>
<accession>A0ABY5VZT8</accession>
<dbReference type="InterPro" id="IPR016166">
    <property type="entry name" value="FAD-bd_PCMH"/>
</dbReference>
<evidence type="ECO:0000256" key="5">
    <source>
        <dbReference type="ARBA" id="ARBA00023002"/>
    </source>
</evidence>
<comment type="cofactor">
    <cofactor evidence="1">
        <name>FAD</name>
        <dbReference type="ChEBI" id="CHEBI:57692"/>
    </cofactor>
</comment>
<dbReference type="SUPFAM" id="SSF56176">
    <property type="entry name" value="FAD-binding/transporter-associated domain-like"/>
    <property type="match status" value="1"/>
</dbReference>
<evidence type="ECO:0000256" key="4">
    <source>
        <dbReference type="ARBA" id="ARBA00022827"/>
    </source>
</evidence>
<dbReference type="Proteomes" id="UP001059617">
    <property type="component" value="Chromosome"/>
</dbReference>
<dbReference type="Gene3D" id="3.30.43.10">
    <property type="entry name" value="Uridine Diphospho-n-acetylenolpyruvylglucosamine Reductase, domain 2"/>
    <property type="match status" value="1"/>
</dbReference>
<feature type="domain" description="FAD-binding PCMH-type" evidence="6">
    <location>
        <begin position="85"/>
        <end position="255"/>
    </location>
</feature>
<dbReference type="InterPro" id="IPR012951">
    <property type="entry name" value="BBE"/>
</dbReference>
<sequence>MALHPQSWLDMGLRPGLRVMVPEGLGTRPAEGRPAMTVRLRRLDGGETAVTDEQIDALHAAFHGPLITPDDPGYDDSRVVHNGMFDRHPGLIARCSGAADVLDAVNLARERDLLVAVRGGGHGIAGHSTYDEAMMIDLSAMRGVWVNPAERLVRVQGGATWGDVDRETQIFGLAVPGGIVSTTGVAGLTLGGGLGWLHRKYGLTCDNLAAVEIVTADGTLLRASETEHEELFWALRGGGGNFGIVTAFEFHAHPIGPIVMYGAAMYAASDAEEILPAWRAWTTGLPDEVSSRAMFWSMPATPLLPREVHNRDVFITAAVYAGPPADATTILRPIGEFGTPLADLSGPMPFRDVQRLMDWMFPKGELLSYWKSVNVRELGDDVLDVLLRRGLGRPHPHTLVHVPQMGGAVQRAGIHDTAFGDRSAAYIVSIDGNWTDTADTEANVRWVRDAFNEVNGLPSAGGTYLNFSGDLDLDSASRHAAFGENLDRLAQIKRDYDPDNRFRLNNNIRPADYAP</sequence>
<keyword evidence="5" id="KW-0560">Oxidoreductase</keyword>
<gene>
    <name evidence="7" type="ORF">Dfulv_02425</name>
</gene>
<keyword evidence="4" id="KW-0274">FAD</keyword>
<dbReference type="PROSITE" id="PS51387">
    <property type="entry name" value="FAD_PCMH"/>
    <property type="match status" value="1"/>
</dbReference>